<feature type="region of interest" description="Disordered" evidence="1">
    <location>
        <begin position="1"/>
        <end position="58"/>
    </location>
</feature>
<reference evidence="3" key="1">
    <citation type="submission" date="2024-02" db="UniProtKB">
        <authorList>
            <consortium name="WormBaseParasite"/>
        </authorList>
    </citation>
    <scope>IDENTIFICATION</scope>
</reference>
<evidence type="ECO:0000313" key="3">
    <source>
        <dbReference type="WBParaSite" id="MBELARI_LOCUS5761"/>
    </source>
</evidence>
<feature type="compositionally biased region" description="Acidic residues" evidence="1">
    <location>
        <begin position="645"/>
        <end position="655"/>
    </location>
</feature>
<feature type="region of interest" description="Disordered" evidence="1">
    <location>
        <begin position="229"/>
        <end position="279"/>
    </location>
</feature>
<feature type="compositionally biased region" description="Acidic residues" evidence="1">
    <location>
        <begin position="662"/>
        <end position="673"/>
    </location>
</feature>
<feature type="compositionally biased region" description="Basic residues" evidence="1">
    <location>
        <begin position="236"/>
        <end position="247"/>
    </location>
</feature>
<sequence length="706" mass="80868">MRLQNGPRSRGNIADKVSVKKARDEEPKFKGKNVKRRARLETSSSEDETPTAKPDPVEYLPFDAKNKCHSLTHFISTYERHPEKADLDVDNLVGLQHELEAMASHAADFARHVQREIAFIQRGVYPLKDLSQQPMPIFHYKSNSIEYSDDEIDLFAAAPVVPKEPEDKLDDWPPEHVAKRFWTWCKHDFLKPIDADFLSEYSSTFVEPFNEESCSKMLINEPWRYRTRSKKEATKSKKHAKLNRRRSSLASQNGYKDSKKEEDDEHEESPNKRRLSCTATENSRQLVTNVLKAYAEECKMIGEFNEEKLKVYVNRRKSSSSEDLPTTFEMISPKTNGNHSNGHSNGNGSSNGFVNGGLDSSESEGENDEPTTLSKWSHNGDGNSGQRCDKGQMNGSRIMKRRDTMEECVQEIEAETVKETGRSIIAHLTQLGVTQKEAPEIFDMSLRAAGISCDDEEPRVGQKGRRDGEPMDEISVRLMLAQKQLVEAVSEYRKTSNETYEILESEFVYRELKKDLDKADDELIRLGSMCYREPPLPRRVANQTDMAFLKPAVKARNRAASLLYGSTYREVHWQHVERLKPKNRPLRDLLSLTSPKPSVSRVPKGDTYEITDQDYSLPSKNPEDDELNDSMKTSTKKGPRKVIESESESDEEVDEVPIKMEVDEDETYLEEEEMTPRSSRRHKKAPSPKRNTSSTKNTPRTHLRRR</sequence>
<dbReference type="AlphaFoldDB" id="A0AAF3FI63"/>
<feature type="region of interest" description="Disordered" evidence="1">
    <location>
        <begin position="315"/>
        <end position="393"/>
    </location>
</feature>
<protein>
    <submittedName>
        <fullName evidence="3">Uncharacterized protein</fullName>
    </submittedName>
</protein>
<keyword evidence="2" id="KW-1185">Reference proteome</keyword>
<feature type="compositionally biased region" description="Polar residues" evidence="1">
    <location>
        <begin position="689"/>
        <end position="698"/>
    </location>
</feature>
<dbReference type="WBParaSite" id="MBELARI_LOCUS5761">
    <property type="protein sequence ID" value="MBELARI_LOCUS5761"/>
    <property type="gene ID" value="MBELARI_LOCUS5761"/>
</dbReference>
<name>A0AAF3FI63_9BILA</name>
<evidence type="ECO:0000313" key="2">
    <source>
        <dbReference type="Proteomes" id="UP000887575"/>
    </source>
</evidence>
<feature type="compositionally biased region" description="Low complexity" evidence="1">
    <location>
        <begin position="336"/>
        <end position="357"/>
    </location>
</feature>
<feature type="region of interest" description="Disordered" evidence="1">
    <location>
        <begin position="587"/>
        <end position="706"/>
    </location>
</feature>
<accession>A0AAF3FI63</accession>
<feature type="compositionally biased region" description="Polar residues" evidence="1">
    <location>
        <begin position="370"/>
        <end position="386"/>
    </location>
</feature>
<dbReference type="Proteomes" id="UP000887575">
    <property type="component" value="Unassembled WGS sequence"/>
</dbReference>
<organism evidence="2 3">
    <name type="scientific">Mesorhabditis belari</name>
    <dbReference type="NCBI Taxonomy" id="2138241"/>
    <lineage>
        <taxon>Eukaryota</taxon>
        <taxon>Metazoa</taxon>
        <taxon>Ecdysozoa</taxon>
        <taxon>Nematoda</taxon>
        <taxon>Chromadorea</taxon>
        <taxon>Rhabditida</taxon>
        <taxon>Rhabditina</taxon>
        <taxon>Rhabditomorpha</taxon>
        <taxon>Rhabditoidea</taxon>
        <taxon>Rhabditidae</taxon>
        <taxon>Mesorhabditinae</taxon>
        <taxon>Mesorhabditis</taxon>
    </lineage>
</organism>
<evidence type="ECO:0000256" key="1">
    <source>
        <dbReference type="SAM" id="MobiDB-lite"/>
    </source>
</evidence>
<feature type="compositionally biased region" description="Basic residues" evidence="1">
    <location>
        <begin position="678"/>
        <end position="687"/>
    </location>
</feature>
<proteinExistence type="predicted"/>
<feature type="compositionally biased region" description="Basic and acidic residues" evidence="1">
    <location>
        <begin position="17"/>
        <end position="29"/>
    </location>
</feature>